<keyword evidence="3" id="KW-0732">Signal</keyword>
<evidence type="ECO:0000313" key="5">
    <source>
        <dbReference type="WBParaSite" id="Csp11.Scaffold629.g9765.t1"/>
    </source>
</evidence>
<keyword evidence="2" id="KW-0472">Membrane</keyword>
<feature type="signal peptide" evidence="3">
    <location>
        <begin position="1"/>
        <end position="23"/>
    </location>
</feature>
<evidence type="ECO:0000313" key="4">
    <source>
        <dbReference type="Proteomes" id="UP000095282"/>
    </source>
</evidence>
<evidence type="ECO:0000256" key="3">
    <source>
        <dbReference type="SAM" id="SignalP"/>
    </source>
</evidence>
<keyword evidence="4" id="KW-1185">Reference proteome</keyword>
<feature type="chain" id="PRO_5009308956" evidence="3">
    <location>
        <begin position="24"/>
        <end position="178"/>
    </location>
</feature>
<dbReference type="AlphaFoldDB" id="A0A1I7UIV9"/>
<feature type="region of interest" description="Disordered" evidence="1">
    <location>
        <begin position="120"/>
        <end position="178"/>
    </location>
</feature>
<dbReference type="WBParaSite" id="Csp11.Scaffold629.g9765.t1">
    <property type="protein sequence ID" value="Csp11.Scaffold629.g9765.t1"/>
    <property type="gene ID" value="Csp11.Scaffold629.g9765"/>
</dbReference>
<feature type="compositionally biased region" description="Basic and acidic residues" evidence="1">
    <location>
        <begin position="147"/>
        <end position="178"/>
    </location>
</feature>
<name>A0A1I7UIV9_9PELO</name>
<organism evidence="4 5">
    <name type="scientific">Caenorhabditis tropicalis</name>
    <dbReference type="NCBI Taxonomy" id="1561998"/>
    <lineage>
        <taxon>Eukaryota</taxon>
        <taxon>Metazoa</taxon>
        <taxon>Ecdysozoa</taxon>
        <taxon>Nematoda</taxon>
        <taxon>Chromadorea</taxon>
        <taxon>Rhabditida</taxon>
        <taxon>Rhabditina</taxon>
        <taxon>Rhabditomorpha</taxon>
        <taxon>Rhabditoidea</taxon>
        <taxon>Rhabditidae</taxon>
        <taxon>Peloderinae</taxon>
        <taxon>Caenorhabditis</taxon>
    </lineage>
</organism>
<accession>A0A1I7UIV9</accession>
<dbReference type="Proteomes" id="UP000095282">
    <property type="component" value="Unplaced"/>
</dbReference>
<evidence type="ECO:0000256" key="1">
    <source>
        <dbReference type="SAM" id="MobiDB-lite"/>
    </source>
</evidence>
<sequence length="178" mass="19663">MTVKFKTLLALFFLFVAINSVNGLNVSQSTQNPVARTTTDDPIPINPYNTGLPWRRTSFTCENLPDEYIDCIDMCKELRPDEGGDNTVVAWILLNVGIIGIAVNMVVLYFRCRKRRKSMETVVSSSKENSKAGNSAAMKTKTTEQNGGEKKKSATKSDDTKTDAAEGKDGKEKKTENT</sequence>
<proteinExistence type="predicted"/>
<keyword evidence="2" id="KW-0812">Transmembrane</keyword>
<evidence type="ECO:0000256" key="2">
    <source>
        <dbReference type="SAM" id="Phobius"/>
    </source>
</evidence>
<feature type="compositionally biased region" description="Polar residues" evidence="1">
    <location>
        <begin position="121"/>
        <end position="133"/>
    </location>
</feature>
<reference evidence="5" key="1">
    <citation type="submission" date="2016-11" db="UniProtKB">
        <authorList>
            <consortium name="WormBaseParasite"/>
        </authorList>
    </citation>
    <scope>IDENTIFICATION</scope>
</reference>
<feature type="transmembrane region" description="Helical" evidence="2">
    <location>
        <begin position="88"/>
        <end position="110"/>
    </location>
</feature>
<keyword evidence="2" id="KW-1133">Transmembrane helix</keyword>
<protein>
    <submittedName>
        <fullName evidence="5">Uncharacterized protein</fullName>
    </submittedName>
</protein>